<dbReference type="RefSeq" id="WP_379485491.1">
    <property type="nucleotide sequence ID" value="NZ_JBHMCF010000066.1"/>
</dbReference>
<dbReference type="PROSITE" id="PS51257">
    <property type="entry name" value="PROKAR_LIPOPROTEIN"/>
    <property type="match status" value="1"/>
</dbReference>
<dbReference type="EMBL" id="JBHMCF010000066">
    <property type="protein sequence ID" value="MFB9477651.1"/>
    <property type="molecule type" value="Genomic_DNA"/>
</dbReference>
<gene>
    <name evidence="2" type="ORF">ACFFR3_49830</name>
</gene>
<organism evidence="2 3">
    <name type="scientific">Nonomuraea salmonea</name>
    <dbReference type="NCBI Taxonomy" id="46181"/>
    <lineage>
        <taxon>Bacteria</taxon>
        <taxon>Bacillati</taxon>
        <taxon>Actinomycetota</taxon>
        <taxon>Actinomycetes</taxon>
        <taxon>Streptosporangiales</taxon>
        <taxon>Streptosporangiaceae</taxon>
        <taxon>Nonomuraea</taxon>
    </lineage>
</organism>
<evidence type="ECO:0000313" key="2">
    <source>
        <dbReference type="EMBL" id="MFB9477651.1"/>
    </source>
</evidence>
<evidence type="ECO:0008006" key="4">
    <source>
        <dbReference type="Google" id="ProtNLM"/>
    </source>
</evidence>
<keyword evidence="1" id="KW-0732">Signal</keyword>
<feature type="chain" id="PRO_5046358375" description="Lipoprotein" evidence="1">
    <location>
        <begin position="21"/>
        <end position="246"/>
    </location>
</feature>
<protein>
    <recommendedName>
        <fullName evidence="4">Lipoprotein</fullName>
    </recommendedName>
</protein>
<feature type="signal peptide" evidence="1">
    <location>
        <begin position="1"/>
        <end position="20"/>
    </location>
</feature>
<accession>A0ABV5P5C1</accession>
<dbReference type="Proteomes" id="UP001589568">
    <property type="component" value="Unassembled WGS sequence"/>
</dbReference>
<sequence>MRRLWVFGWLLLLGAPIALTACSHSAPPLRDDQIVQCLSPSRQPELAAAAAALDDRLSVAQGRVVTPTATLDPSRWAKENRAAFTRACQAMTYVAPPKPADGPLPTVVSILLPVLAGGLVALVSTEWRNASTVAVKHADDLGDAADAFLVTAREYRASRQAGRTPQAGPYEEAYEKLAAQLARVSRFRPGWRQVPEARRLLTERLTREQAHDGDIEPALTTLSERLAGFDRALRRPWRPHPRVRRA</sequence>
<evidence type="ECO:0000313" key="3">
    <source>
        <dbReference type="Proteomes" id="UP001589568"/>
    </source>
</evidence>
<keyword evidence="3" id="KW-1185">Reference proteome</keyword>
<reference evidence="2 3" key="1">
    <citation type="submission" date="2024-09" db="EMBL/GenBank/DDBJ databases">
        <authorList>
            <person name="Sun Q."/>
            <person name="Mori K."/>
        </authorList>
    </citation>
    <scope>NUCLEOTIDE SEQUENCE [LARGE SCALE GENOMIC DNA]</scope>
    <source>
        <strain evidence="2 3">JCM 3324</strain>
    </source>
</reference>
<name>A0ABV5P5C1_9ACTN</name>
<comment type="caution">
    <text evidence="2">The sequence shown here is derived from an EMBL/GenBank/DDBJ whole genome shotgun (WGS) entry which is preliminary data.</text>
</comment>
<proteinExistence type="predicted"/>
<evidence type="ECO:0000256" key="1">
    <source>
        <dbReference type="SAM" id="SignalP"/>
    </source>
</evidence>